<dbReference type="CDD" id="cd01646">
    <property type="entry name" value="RT_Bac_retron_I"/>
    <property type="match status" value="1"/>
</dbReference>
<dbReference type="SUPFAM" id="SSF56672">
    <property type="entry name" value="DNA/RNA polymerases"/>
    <property type="match status" value="1"/>
</dbReference>
<sequence length="938" mass="105194">MGGLENYIAEVQDISGESKQINFYNAIATVNKKIAVRRWNETLATPVSEAWGNLDFLRDLPGVLGLGCYLVKDDRTRRKLDPTNHYKFQDGSPATLNGSMGQYMWCWNAHYYSFWKEGNYLYEAVSPNPIDRGECYRVPAGGVSALGAGVMDRTNNLLCSLISDEAQYRGGDNNAAYDDTYRTFLGKAATNIVYSTFSTYARTRGVGWDANWYVAQAVTEYLFRIIMGTRNSQAPVNPEKDIDGLYQGGLGNGVTTLSGAEWDTYNGSYPIIPTSAGVELGDGTGEASYNIPAAEGTLETVQIPIFFGLKHPFGHLWKIVRGIQINVGAEKTEAYVAPSLYSGFDHTIIAADLIKTVEIPRADSYIKKISMNKLCGLPTETGASASTYYCDMLYSNTGVCLRCRLSGGSAPDGAAAGAGASNANNAWSNANTNVSALLYFVLNTRSKREKPCRLAEDDLAKRIPVGFYKFDGFPQRKADTSQTRKPTHNMKRYGNLYEHVCSYETLVQASKNACRGKNRQRTVREFYSDFEKNILTLQKELLTHTFKTSEYSVFTVYEPKERIIYKLPFRDRVVHWAVMLVVGEIWTAHFTRDTYSCIKGRGIHALVRKLKSDLTSDPAGTAYCLKIDIRKFYPSIDHTILKRIIAKKIKDAKLLNLLSEIIDSVPPGKGIPIGNYLSQFFANLYLTELDHLLKEVCHVRYYYRYADDIVLLGTSKGELHGLLVAINHYLNNDRDLNLKSNYQVYPVAGRGIDFVGYIFYHTHILARKKNKQGLARAVFKLRRQGIDENAIRIEVASRTGFMLHCNSIHLLKCLNLNVVGMKKFSEVSKGQGKLEGSKLHIDQILDKPLRLLAYEITDSKHNVEKCLTVQYEIEESVKGEDGNVNTKWVRHITFTGSRALVSQLQDVESGDFPFCVKIIKQPIGEGGRKCFYKLIDPD</sequence>
<proteinExistence type="predicted"/>
<dbReference type="InterPro" id="IPR043502">
    <property type="entry name" value="DNA/RNA_pol_sf"/>
</dbReference>
<name>A0A5J4QU36_9ZZZZ</name>
<feature type="domain" description="Reverse transcriptase" evidence="1">
    <location>
        <begin position="537"/>
        <end position="759"/>
    </location>
</feature>
<gene>
    <name evidence="2" type="ORF">EZS27_026328</name>
</gene>
<dbReference type="PROSITE" id="PS50878">
    <property type="entry name" value="RT_POL"/>
    <property type="match status" value="1"/>
</dbReference>
<dbReference type="AlphaFoldDB" id="A0A5J4QU36"/>
<dbReference type="InterPro" id="IPR000477">
    <property type="entry name" value="RT_dom"/>
</dbReference>
<dbReference type="Pfam" id="PF00078">
    <property type="entry name" value="RVT_1"/>
    <property type="match status" value="1"/>
</dbReference>
<dbReference type="PANTHER" id="PTHR34047">
    <property type="entry name" value="NUCLEAR INTRON MATURASE 1, MITOCHONDRIAL-RELATED"/>
    <property type="match status" value="1"/>
</dbReference>
<comment type="caution">
    <text evidence="2">The sequence shown here is derived from an EMBL/GenBank/DDBJ whole genome shotgun (WGS) entry which is preliminary data.</text>
</comment>
<dbReference type="EMBL" id="SNRY01002595">
    <property type="protein sequence ID" value="KAA6324331.1"/>
    <property type="molecule type" value="Genomic_DNA"/>
</dbReference>
<dbReference type="PANTHER" id="PTHR34047:SF8">
    <property type="entry name" value="PROTEIN YKFC"/>
    <property type="match status" value="1"/>
</dbReference>
<dbReference type="InterPro" id="IPR051083">
    <property type="entry name" value="GrpII_Intron_Splice-Mob/Def"/>
</dbReference>
<organism evidence="2">
    <name type="scientific">termite gut metagenome</name>
    <dbReference type="NCBI Taxonomy" id="433724"/>
    <lineage>
        <taxon>unclassified sequences</taxon>
        <taxon>metagenomes</taxon>
        <taxon>organismal metagenomes</taxon>
    </lineage>
</organism>
<evidence type="ECO:0000259" key="1">
    <source>
        <dbReference type="PROSITE" id="PS50878"/>
    </source>
</evidence>
<protein>
    <recommendedName>
        <fullName evidence="1">Reverse transcriptase domain-containing protein</fullName>
    </recommendedName>
</protein>
<reference evidence="2" key="1">
    <citation type="submission" date="2019-03" db="EMBL/GenBank/DDBJ databases">
        <title>Single cell metagenomics reveals metabolic interactions within the superorganism composed of flagellate Streblomastix strix and complex community of Bacteroidetes bacteria on its surface.</title>
        <authorList>
            <person name="Treitli S.C."/>
            <person name="Kolisko M."/>
            <person name="Husnik F."/>
            <person name="Keeling P."/>
            <person name="Hampl V."/>
        </authorList>
    </citation>
    <scope>NUCLEOTIDE SEQUENCE</scope>
    <source>
        <strain evidence="2">STM</strain>
    </source>
</reference>
<evidence type="ECO:0000313" key="2">
    <source>
        <dbReference type="EMBL" id="KAA6324331.1"/>
    </source>
</evidence>
<accession>A0A5J4QU36</accession>